<dbReference type="OrthoDB" id="6917973at2759"/>
<evidence type="ECO:0000313" key="2">
    <source>
        <dbReference type="Proteomes" id="UP000663880"/>
    </source>
</evidence>
<dbReference type="EMBL" id="CAJOBZ010000021">
    <property type="protein sequence ID" value="CAF4865949.1"/>
    <property type="molecule type" value="Genomic_DNA"/>
</dbReference>
<gene>
    <name evidence="1" type="ORF">PMACD_LOCUS8330</name>
</gene>
<protein>
    <recommendedName>
        <fullName evidence="3">HTH CENPB-type domain-containing protein</fullName>
    </recommendedName>
</protein>
<dbReference type="AlphaFoldDB" id="A0A821T3F6"/>
<dbReference type="Proteomes" id="UP000663880">
    <property type="component" value="Unassembled WGS sequence"/>
</dbReference>
<reference evidence="1" key="1">
    <citation type="submission" date="2021-02" db="EMBL/GenBank/DDBJ databases">
        <authorList>
            <person name="Steward A R."/>
        </authorList>
    </citation>
    <scope>NUCLEOTIDE SEQUENCE</scope>
</reference>
<name>A0A821T3F6_9NEOP</name>
<sequence>MFYGLTIKECRKVAYGMAKVNGIEIPSSWERDKMSGLGWFRLFKKRHPDISVKKPEANVHKIHELRPLYTKARVQMYNKMGAHVSRIARLTPSQRALNENLKARVERLRLR</sequence>
<accession>A0A821T3F6</accession>
<keyword evidence="2" id="KW-1185">Reference proteome</keyword>
<proteinExistence type="predicted"/>
<evidence type="ECO:0008006" key="3">
    <source>
        <dbReference type="Google" id="ProtNLM"/>
    </source>
</evidence>
<comment type="caution">
    <text evidence="1">The sequence shown here is derived from an EMBL/GenBank/DDBJ whole genome shotgun (WGS) entry which is preliminary data.</text>
</comment>
<organism evidence="1 2">
    <name type="scientific">Pieris macdunnoughi</name>
    <dbReference type="NCBI Taxonomy" id="345717"/>
    <lineage>
        <taxon>Eukaryota</taxon>
        <taxon>Metazoa</taxon>
        <taxon>Ecdysozoa</taxon>
        <taxon>Arthropoda</taxon>
        <taxon>Hexapoda</taxon>
        <taxon>Insecta</taxon>
        <taxon>Pterygota</taxon>
        <taxon>Neoptera</taxon>
        <taxon>Endopterygota</taxon>
        <taxon>Lepidoptera</taxon>
        <taxon>Glossata</taxon>
        <taxon>Ditrysia</taxon>
        <taxon>Papilionoidea</taxon>
        <taxon>Pieridae</taxon>
        <taxon>Pierinae</taxon>
        <taxon>Pieris</taxon>
    </lineage>
</organism>
<evidence type="ECO:0000313" key="1">
    <source>
        <dbReference type="EMBL" id="CAF4865949.1"/>
    </source>
</evidence>